<evidence type="ECO:0000313" key="3">
    <source>
        <dbReference type="Proteomes" id="UP000219048"/>
    </source>
</evidence>
<dbReference type="Proteomes" id="UP000219048">
    <property type="component" value="Unassembled WGS sequence"/>
</dbReference>
<sequence length="577" mass="63908">MGRNTNGIALSLLLLFFMLQSCQFLEKKDAKDKTEESPVLVDVEEIEEIEKEQPLWIPYNDSAEVAENANHEQERMRYKFIQSKVLDKNEVFTPLYAEVAKFPKETYKMMKPLVLEQDIPTIQKHISSGRFTYVDLVLFYLHRIYKYELPNGTTLNTIIALNPTILDKAKRLDANSDGHHPIYGMPILLKDNIGVVGMNTTAGAIAFQDNRTDDAFIVNQLKTNGALILGKVNLSEWANFICDCPNGQSAVGGQTLNPYGRRVFDTGGSSAGSGTSVAANYAVAAVGTETSGSILSPSGQNSVVGMKPTVGLLSRTGIVPISSTLDTPGPMTKNVIDNGILLDAMRGFDESDDKSVQADWPEKWYAEESTLKGKRFGAFKNYIKSDSIYVQTMEKLKAAGATIIEFEPPEVKFEGFLSILNIDMKNDLPDYIETQIKNKGSLHLKTVQDMAEFNLQDSLKRIPYGQARFDGILNDTTSAEGLKSIKKTLKTNGRTYFDIPMREHRLDAVLSINNYDAGAAAVAEYPALTIPMGYKDSGEPVNLTFIAKQYQEGKLYTLGAAFEALVKARKIPETYKD</sequence>
<keyword evidence="3" id="KW-1185">Reference proteome</keyword>
<evidence type="ECO:0000259" key="1">
    <source>
        <dbReference type="Pfam" id="PF01425"/>
    </source>
</evidence>
<evidence type="ECO:0000313" key="2">
    <source>
        <dbReference type="EMBL" id="SNZ02067.1"/>
    </source>
</evidence>
<dbReference type="Pfam" id="PF01425">
    <property type="entry name" value="Amidase"/>
    <property type="match status" value="1"/>
</dbReference>
<accession>A0A285MZT6</accession>
<dbReference type="InterPro" id="IPR023631">
    <property type="entry name" value="Amidase_dom"/>
</dbReference>
<organism evidence="2 3">
    <name type="scientific">Flagellimonas pacifica</name>
    <dbReference type="NCBI Taxonomy" id="1247520"/>
    <lineage>
        <taxon>Bacteria</taxon>
        <taxon>Pseudomonadati</taxon>
        <taxon>Bacteroidota</taxon>
        <taxon>Flavobacteriia</taxon>
        <taxon>Flavobacteriales</taxon>
        <taxon>Flavobacteriaceae</taxon>
        <taxon>Flagellimonas</taxon>
    </lineage>
</organism>
<dbReference type="Gene3D" id="3.90.1300.10">
    <property type="entry name" value="Amidase signature (AS) domain"/>
    <property type="match status" value="1"/>
</dbReference>
<name>A0A285MZT6_9FLAO</name>
<dbReference type="InterPro" id="IPR036928">
    <property type="entry name" value="AS_sf"/>
</dbReference>
<dbReference type="PROSITE" id="PS51257">
    <property type="entry name" value="PROKAR_LIPOPROTEIN"/>
    <property type="match status" value="1"/>
</dbReference>
<protein>
    <submittedName>
        <fullName evidence="2">Amidase</fullName>
    </submittedName>
</protein>
<dbReference type="SUPFAM" id="SSF75304">
    <property type="entry name" value="Amidase signature (AS) enzymes"/>
    <property type="match status" value="1"/>
</dbReference>
<gene>
    <name evidence="2" type="ORF">SAMN06265377_3926</name>
</gene>
<reference evidence="3" key="1">
    <citation type="submission" date="2017-09" db="EMBL/GenBank/DDBJ databases">
        <authorList>
            <person name="Varghese N."/>
            <person name="Submissions S."/>
        </authorList>
    </citation>
    <scope>NUCLEOTIDE SEQUENCE [LARGE SCALE GENOMIC DNA]</scope>
    <source>
        <strain evidence="3">DSM 25885</strain>
    </source>
</reference>
<dbReference type="PANTHER" id="PTHR42678:SF34">
    <property type="entry name" value="OS04G0183300 PROTEIN"/>
    <property type="match status" value="1"/>
</dbReference>
<feature type="domain" description="Amidase" evidence="1">
    <location>
        <begin position="136"/>
        <end position="413"/>
    </location>
</feature>
<dbReference type="EMBL" id="OBEH01000009">
    <property type="protein sequence ID" value="SNZ02067.1"/>
    <property type="molecule type" value="Genomic_DNA"/>
</dbReference>
<dbReference type="PANTHER" id="PTHR42678">
    <property type="entry name" value="AMIDASE"/>
    <property type="match status" value="1"/>
</dbReference>
<proteinExistence type="predicted"/>
<dbReference type="AlphaFoldDB" id="A0A285MZT6"/>
<dbReference type="RefSeq" id="WP_243397029.1">
    <property type="nucleotide sequence ID" value="NZ_OBEH01000009.1"/>
</dbReference>